<comment type="function">
    <text evidence="1">Required for the transposition of the insertion element.</text>
</comment>
<comment type="caution">
    <text evidence="6">The sequence shown here is derived from an EMBL/GenBank/DDBJ whole genome shotgun (WGS) entry which is preliminary data.</text>
</comment>
<dbReference type="EMBL" id="UAPQ01000008">
    <property type="protein sequence ID" value="SPT53831.1"/>
    <property type="molecule type" value="Genomic_DNA"/>
</dbReference>
<proteinExistence type="inferred from homology"/>
<keyword evidence="7" id="KW-1185">Reference proteome</keyword>
<evidence type="ECO:0000313" key="6">
    <source>
        <dbReference type="EMBL" id="SPT53831.1"/>
    </source>
</evidence>
<organism evidence="6 7">
    <name type="scientific">Actinomyces bovis</name>
    <dbReference type="NCBI Taxonomy" id="1658"/>
    <lineage>
        <taxon>Bacteria</taxon>
        <taxon>Bacillati</taxon>
        <taxon>Actinomycetota</taxon>
        <taxon>Actinomycetes</taxon>
        <taxon>Actinomycetales</taxon>
        <taxon>Actinomycetaceae</taxon>
        <taxon>Actinomyces</taxon>
    </lineage>
</organism>
<sequence length="283" mass="31035">MSVVLKVGVIVVWWVNSVWCLTSASRCAGRENTVPAGQAVPDLPDPDEEVRPYRRRRPAVEVHRLACLEHRTQTTGPARTGLRPGRWRTCTTFLAWATGKDSQADLAHGNDRAFCRRIAWCWAVEVPKAPATGEVHSQVFIDGVWLAHKWVLLVARSQTGVIGWQWAASESAAAYTALLAPIAPPDLVTTDGASGALKAIRATWPDTPVQRCLIHIRQDTVRDLTLHPQTTPGKALLGLSRKLLKVSTPEQAAQWLVKRPRFCSASFSGWSPVLVSGVDCRCG</sequence>
<keyword evidence="3" id="KW-0815">Transposition</keyword>
<dbReference type="RefSeq" id="WP_170166874.1">
    <property type="nucleotide sequence ID" value="NZ_UAPQ01000008.1"/>
</dbReference>
<reference evidence="6 7" key="1">
    <citation type="submission" date="2018-06" db="EMBL/GenBank/DDBJ databases">
        <authorList>
            <consortium name="Pathogen Informatics"/>
            <person name="Doyle S."/>
        </authorList>
    </citation>
    <scope>NUCLEOTIDE SEQUENCE [LARGE SCALE GENOMIC DNA]</scope>
    <source>
        <strain evidence="6 7">NCTC11535</strain>
    </source>
</reference>
<keyword evidence="4" id="KW-0238">DNA-binding</keyword>
<evidence type="ECO:0000256" key="5">
    <source>
        <dbReference type="ARBA" id="ARBA00023172"/>
    </source>
</evidence>
<accession>A0ABY1VNZ7</accession>
<dbReference type="InterPro" id="IPR001207">
    <property type="entry name" value="Transposase_mutator"/>
</dbReference>
<evidence type="ECO:0000256" key="4">
    <source>
        <dbReference type="ARBA" id="ARBA00023125"/>
    </source>
</evidence>
<gene>
    <name evidence="6" type="ORF">NCTC11535_01516</name>
</gene>
<evidence type="ECO:0000256" key="3">
    <source>
        <dbReference type="ARBA" id="ARBA00022578"/>
    </source>
</evidence>
<dbReference type="Pfam" id="PF00872">
    <property type="entry name" value="Transposase_mut"/>
    <property type="match status" value="1"/>
</dbReference>
<keyword evidence="5" id="KW-0233">DNA recombination</keyword>
<comment type="similarity">
    <text evidence="2">Belongs to the transposase mutator family.</text>
</comment>
<evidence type="ECO:0000313" key="7">
    <source>
        <dbReference type="Proteomes" id="UP000250006"/>
    </source>
</evidence>
<name>A0ABY1VNZ7_9ACTO</name>
<protein>
    <submittedName>
        <fullName evidence="6">Transposase, Mutator family</fullName>
    </submittedName>
</protein>
<evidence type="ECO:0000256" key="2">
    <source>
        <dbReference type="ARBA" id="ARBA00010961"/>
    </source>
</evidence>
<evidence type="ECO:0000256" key="1">
    <source>
        <dbReference type="ARBA" id="ARBA00002190"/>
    </source>
</evidence>
<dbReference type="Proteomes" id="UP000250006">
    <property type="component" value="Unassembled WGS sequence"/>
</dbReference>